<dbReference type="AlphaFoldDB" id="A0A0E2M6A0"/>
<dbReference type="HOGENOM" id="CLU_3294070_0_0_10"/>
<accession>A0A0E2M6A0</accession>
<organism evidence="1 2">
    <name type="scientific">Porphyromonas gingivalis F0570</name>
    <dbReference type="NCBI Taxonomy" id="1227271"/>
    <lineage>
        <taxon>Bacteria</taxon>
        <taxon>Pseudomonadati</taxon>
        <taxon>Bacteroidota</taxon>
        <taxon>Bacteroidia</taxon>
        <taxon>Bacteroidales</taxon>
        <taxon>Porphyromonadaceae</taxon>
        <taxon>Porphyromonas</taxon>
    </lineage>
</organism>
<dbReference type="EMBL" id="AWUW01000059">
    <property type="protein sequence ID" value="ERJ67170.1"/>
    <property type="molecule type" value="Genomic_DNA"/>
</dbReference>
<evidence type="ECO:0000313" key="1">
    <source>
        <dbReference type="EMBL" id="ERJ67170.1"/>
    </source>
</evidence>
<proteinExistence type="predicted"/>
<evidence type="ECO:0000313" key="2">
    <source>
        <dbReference type="Proteomes" id="UP000016630"/>
    </source>
</evidence>
<dbReference type="PATRIC" id="fig|1227271.3.peg.750"/>
<comment type="caution">
    <text evidence="1">The sequence shown here is derived from an EMBL/GenBank/DDBJ whole genome shotgun (WGS) entry which is preliminary data.</text>
</comment>
<dbReference type="Proteomes" id="UP000016630">
    <property type="component" value="Unassembled WGS sequence"/>
</dbReference>
<gene>
    <name evidence="1" type="ORF">HMPREF1555_00859</name>
</gene>
<name>A0A0E2M6A0_PORGN</name>
<protein>
    <submittedName>
        <fullName evidence="1">Uncharacterized protein</fullName>
    </submittedName>
</protein>
<sequence>MLPAFSNAIFYASRGKSIMEQLFNEISDRNSEELKWFFYK</sequence>
<reference evidence="1 2" key="1">
    <citation type="submission" date="2013-06" db="EMBL/GenBank/DDBJ databases">
        <authorList>
            <person name="Weinstock G."/>
            <person name="Sodergren E."/>
            <person name="Lobos E.A."/>
            <person name="Fulton L."/>
            <person name="Fulton R."/>
            <person name="Courtney L."/>
            <person name="Fronick C."/>
            <person name="O'Laughlin M."/>
            <person name="Godfrey J."/>
            <person name="Wilson R.M."/>
            <person name="Miner T."/>
            <person name="Farmer C."/>
            <person name="Delehaunty K."/>
            <person name="Cordes M."/>
            <person name="Minx P."/>
            <person name="Tomlinson C."/>
            <person name="Chen J."/>
            <person name="Wollam A."/>
            <person name="Pepin K.H."/>
            <person name="Bhonagiri V."/>
            <person name="Zhang X."/>
            <person name="Warren W."/>
            <person name="Mitreva M."/>
            <person name="Mardis E.R."/>
            <person name="Wilson R.K."/>
        </authorList>
    </citation>
    <scope>NUCLEOTIDE SEQUENCE [LARGE SCALE GENOMIC DNA]</scope>
    <source>
        <strain evidence="1 2">F0570</strain>
    </source>
</reference>